<dbReference type="AlphaFoldDB" id="A0A1W2CNG8"/>
<dbReference type="InterPro" id="IPR001240">
    <property type="entry name" value="PRAI_dom"/>
</dbReference>
<dbReference type="GO" id="GO:0004640">
    <property type="term" value="F:phosphoribosylanthranilate isomerase activity"/>
    <property type="evidence" value="ECO:0007669"/>
    <property type="project" value="UniProtKB-UniRule"/>
</dbReference>
<protein>
    <recommendedName>
        <fullName evidence="4 9">N-(5'-phosphoribosyl)anthranilate isomerase</fullName>
        <shortName evidence="9">PRAI</shortName>
        <ecNumber evidence="3 9">5.3.1.24</ecNumber>
    </recommendedName>
</protein>
<feature type="domain" description="N-(5'phosphoribosyl) anthranilate isomerase (PRAI)" evidence="10">
    <location>
        <begin position="6"/>
        <end position="196"/>
    </location>
</feature>
<keyword evidence="5 9" id="KW-0028">Amino-acid biosynthesis</keyword>
<keyword evidence="6 9" id="KW-0822">Tryptophan biosynthesis</keyword>
<dbReference type="HAMAP" id="MF_00135">
    <property type="entry name" value="PRAI"/>
    <property type="match status" value="1"/>
</dbReference>
<comment type="catalytic activity">
    <reaction evidence="1 9">
        <text>N-(5-phospho-beta-D-ribosyl)anthranilate = 1-(2-carboxyphenylamino)-1-deoxy-D-ribulose 5-phosphate</text>
        <dbReference type="Rhea" id="RHEA:21540"/>
        <dbReference type="ChEBI" id="CHEBI:18277"/>
        <dbReference type="ChEBI" id="CHEBI:58613"/>
        <dbReference type="EC" id="5.3.1.24"/>
    </reaction>
</comment>
<comment type="similarity">
    <text evidence="9">Belongs to the TrpF family.</text>
</comment>
<gene>
    <name evidence="9" type="primary">trpF</name>
    <name evidence="11" type="ORF">SAMN02745168_0112</name>
</gene>
<reference evidence="11 12" key="1">
    <citation type="submission" date="2017-04" db="EMBL/GenBank/DDBJ databases">
        <authorList>
            <person name="Afonso C.L."/>
            <person name="Miller P.J."/>
            <person name="Scott M.A."/>
            <person name="Spackman E."/>
            <person name="Goraichik I."/>
            <person name="Dimitrov K.M."/>
            <person name="Suarez D.L."/>
            <person name="Swayne D.E."/>
        </authorList>
    </citation>
    <scope>NUCLEOTIDE SEQUENCE [LARGE SCALE GENOMIC DNA]</scope>
    <source>
        <strain evidence="11 12">DSM 12816</strain>
    </source>
</reference>
<keyword evidence="12" id="KW-1185">Reference proteome</keyword>
<evidence type="ECO:0000256" key="1">
    <source>
        <dbReference type="ARBA" id="ARBA00001164"/>
    </source>
</evidence>
<dbReference type="EC" id="5.3.1.24" evidence="3 9"/>
<evidence type="ECO:0000256" key="7">
    <source>
        <dbReference type="ARBA" id="ARBA00023141"/>
    </source>
</evidence>
<evidence type="ECO:0000256" key="9">
    <source>
        <dbReference type="HAMAP-Rule" id="MF_00135"/>
    </source>
</evidence>
<evidence type="ECO:0000256" key="5">
    <source>
        <dbReference type="ARBA" id="ARBA00022605"/>
    </source>
</evidence>
<name>A0A1W2CNG8_9FIRM</name>
<evidence type="ECO:0000256" key="6">
    <source>
        <dbReference type="ARBA" id="ARBA00022822"/>
    </source>
</evidence>
<evidence type="ECO:0000256" key="2">
    <source>
        <dbReference type="ARBA" id="ARBA00004664"/>
    </source>
</evidence>
<dbReference type="PANTHER" id="PTHR42894">
    <property type="entry name" value="N-(5'-PHOSPHORIBOSYL)ANTHRANILATE ISOMERASE"/>
    <property type="match status" value="1"/>
</dbReference>
<keyword evidence="7 9" id="KW-0057">Aromatic amino acid biosynthesis</keyword>
<evidence type="ECO:0000256" key="8">
    <source>
        <dbReference type="ARBA" id="ARBA00023235"/>
    </source>
</evidence>
<dbReference type="CDD" id="cd00405">
    <property type="entry name" value="PRAI"/>
    <property type="match status" value="1"/>
</dbReference>
<evidence type="ECO:0000313" key="11">
    <source>
        <dbReference type="EMBL" id="SMC86759.1"/>
    </source>
</evidence>
<dbReference type="EMBL" id="FWXW01000011">
    <property type="protein sequence ID" value="SMC86759.1"/>
    <property type="molecule type" value="Genomic_DNA"/>
</dbReference>
<evidence type="ECO:0000256" key="3">
    <source>
        <dbReference type="ARBA" id="ARBA00012572"/>
    </source>
</evidence>
<dbReference type="UniPathway" id="UPA00035">
    <property type="reaction ID" value="UER00042"/>
</dbReference>
<dbReference type="PANTHER" id="PTHR42894:SF1">
    <property type="entry name" value="N-(5'-PHOSPHORIBOSYL)ANTHRANILATE ISOMERASE"/>
    <property type="match status" value="1"/>
</dbReference>
<dbReference type="InterPro" id="IPR011060">
    <property type="entry name" value="RibuloseP-bd_barrel"/>
</dbReference>
<dbReference type="STRING" id="1122930.SAMN02745168_0112"/>
<evidence type="ECO:0000259" key="10">
    <source>
        <dbReference type="Pfam" id="PF00697"/>
    </source>
</evidence>
<evidence type="ECO:0000313" key="12">
    <source>
        <dbReference type="Proteomes" id="UP000192790"/>
    </source>
</evidence>
<dbReference type="InterPro" id="IPR013785">
    <property type="entry name" value="Aldolase_TIM"/>
</dbReference>
<dbReference type="RefSeq" id="WP_084235533.1">
    <property type="nucleotide sequence ID" value="NZ_FWXW01000011.1"/>
</dbReference>
<accession>A0A1W2CNG8</accession>
<sequence length="215" mass="23867">MSGTKIKICGLFRPQDAKYVNDAMPDYAGFVFYEKSRRYLPPEEASKLREAIDPKIRTVGVFVGSSKEQIAQIYREGSISIIQLHGDENDAYLEELRGMLPGAEIWKAHKIRSEKTLEAAAKCVADRVLLDNGCGTGERFDWSLLLSFRRPFILAGGLTPENIPEAVKLCRPYALDVSSGVETDGVKDGYKILSAVRAARKYEISRIQADSQSCG</sequence>
<dbReference type="Proteomes" id="UP000192790">
    <property type="component" value="Unassembled WGS sequence"/>
</dbReference>
<dbReference type="GO" id="GO:0000162">
    <property type="term" value="P:L-tryptophan biosynthetic process"/>
    <property type="evidence" value="ECO:0007669"/>
    <property type="project" value="UniProtKB-UniRule"/>
</dbReference>
<proteinExistence type="inferred from homology"/>
<dbReference type="SUPFAM" id="SSF51366">
    <property type="entry name" value="Ribulose-phoshate binding barrel"/>
    <property type="match status" value="1"/>
</dbReference>
<keyword evidence="8 9" id="KW-0413">Isomerase</keyword>
<dbReference type="Pfam" id="PF00697">
    <property type="entry name" value="PRAI"/>
    <property type="match status" value="1"/>
</dbReference>
<evidence type="ECO:0000256" key="4">
    <source>
        <dbReference type="ARBA" id="ARBA00022272"/>
    </source>
</evidence>
<dbReference type="InterPro" id="IPR044643">
    <property type="entry name" value="TrpF_fam"/>
</dbReference>
<dbReference type="OrthoDB" id="9786954at2"/>
<dbReference type="Gene3D" id="3.20.20.70">
    <property type="entry name" value="Aldolase class I"/>
    <property type="match status" value="1"/>
</dbReference>
<organism evidence="11 12">
    <name type="scientific">Papillibacter cinnamivorans DSM 12816</name>
    <dbReference type="NCBI Taxonomy" id="1122930"/>
    <lineage>
        <taxon>Bacteria</taxon>
        <taxon>Bacillati</taxon>
        <taxon>Bacillota</taxon>
        <taxon>Clostridia</taxon>
        <taxon>Eubacteriales</taxon>
        <taxon>Oscillospiraceae</taxon>
        <taxon>Papillibacter</taxon>
    </lineage>
</organism>
<comment type="pathway">
    <text evidence="2 9">Amino-acid biosynthesis; L-tryptophan biosynthesis; L-tryptophan from chorismate: step 3/5.</text>
</comment>